<gene>
    <name evidence="3" type="ORF">ISU07_17020</name>
</gene>
<evidence type="ECO:0000313" key="3">
    <source>
        <dbReference type="EMBL" id="MBF4764838.1"/>
    </source>
</evidence>
<dbReference type="Proteomes" id="UP000640489">
    <property type="component" value="Unassembled WGS sequence"/>
</dbReference>
<organism evidence="3 4">
    <name type="scientific">Nocardioides islandensis</name>
    <dbReference type="NCBI Taxonomy" id="433663"/>
    <lineage>
        <taxon>Bacteria</taxon>
        <taxon>Bacillati</taxon>
        <taxon>Actinomycetota</taxon>
        <taxon>Actinomycetes</taxon>
        <taxon>Propionibacteriales</taxon>
        <taxon>Nocardioidaceae</taxon>
        <taxon>Nocardioides</taxon>
    </lineage>
</organism>
<dbReference type="AlphaFoldDB" id="A0A930VE44"/>
<dbReference type="InterPro" id="IPR024654">
    <property type="entry name" value="Calcineurin-like_PHP_lpxH"/>
</dbReference>
<dbReference type="RefSeq" id="WP_194708021.1">
    <property type="nucleotide sequence ID" value="NZ_JADKPN010000011.1"/>
</dbReference>
<evidence type="ECO:0000313" key="4">
    <source>
        <dbReference type="Proteomes" id="UP000640489"/>
    </source>
</evidence>
<sequence length="238" mass="26022">MRILVLSDLHYRLPHYDWLLGAAEKVDAVAIVGDLADVVSPVPHDVQAVVVAEYLGRLAERTTVLAASGNHDLDGPGAHGEQVATWLRRLDHERLHVDGASVDVGDTRFTVCPWWDGPLTREEVGEQLAAAAVDRPARWVWLYHAPPAGTPLCHDGRRTFPDQDLADWIAEHGPDVVLCGHIHQSPWADGGGWHARLGNTWVFNAGKAIGPVPAHITLDTEAMTADWFGVYESELVAL</sequence>
<evidence type="ECO:0000256" key="1">
    <source>
        <dbReference type="ARBA" id="ARBA00008950"/>
    </source>
</evidence>
<dbReference type="SUPFAM" id="SSF56300">
    <property type="entry name" value="Metallo-dependent phosphatases"/>
    <property type="match status" value="1"/>
</dbReference>
<keyword evidence="4" id="KW-1185">Reference proteome</keyword>
<dbReference type="PANTHER" id="PTHR31302:SF0">
    <property type="entry name" value="TRANSMEMBRANE PROTEIN WITH METALLOPHOSPHOESTERASE DOMAIN"/>
    <property type="match status" value="1"/>
</dbReference>
<dbReference type="Pfam" id="PF12850">
    <property type="entry name" value="Metallophos_2"/>
    <property type="match status" value="1"/>
</dbReference>
<dbReference type="InterPro" id="IPR051158">
    <property type="entry name" value="Metallophosphoesterase_sf"/>
</dbReference>
<accession>A0A930VE44</accession>
<dbReference type="EMBL" id="JADKPN010000011">
    <property type="protein sequence ID" value="MBF4764838.1"/>
    <property type="molecule type" value="Genomic_DNA"/>
</dbReference>
<name>A0A930VE44_9ACTN</name>
<evidence type="ECO:0000259" key="2">
    <source>
        <dbReference type="Pfam" id="PF12850"/>
    </source>
</evidence>
<feature type="domain" description="Calcineurin-like phosphoesterase" evidence="2">
    <location>
        <begin position="1"/>
        <end position="212"/>
    </location>
</feature>
<protein>
    <submittedName>
        <fullName evidence="3">Metallophosphoesterase family protein</fullName>
    </submittedName>
</protein>
<proteinExistence type="inferred from homology"/>
<comment type="similarity">
    <text evidence="1">Belongs to the metallophosphoesterase superfamily. YfcE family.</text>
</comment>
<dbReference type="InterPro" id="IPR029052">
    <property type="entry name" value="Metallo-depent_PP-like"/>
</dbReference>
<comment type="caution">
    <text evidence="3">The sequence shown here is derived from an EMBL/GenBank/DDBJ whole genome shotgun (WGS) entry which is preliminary data.</text>
</comment>
<dbReference type="PANTHER" id="PTHR31302">
    <property type="entry name" value="TRANSMEMBRANE PROTEIN WITH METALLOPHOSPHOESTERASE DOMAIN-RELATED"/>
    <property type="match status" value="1"/>
</dbReference>
<dbReference type="Gene3D" id="3.60.21.10">
    <property type="match status" value="1"/>
</dbReference>
<reference evidence="3" key="1">
    <citation type="submission" date="2020-11" db="EMBL/GenBank/DDBJ databases">
        <title>Nocardioides sp. nov., isolated from Soil of Cynanchum wilfordii Hemsley rhizosphere.</title>
        <authorList>
            <person name="Lee J.-S."/>
            <person name="Suh M.K."/>
            <person name="Kim J.-S."/>
        </authorList>
    </citation>
    <scope>NUCLEOTIDE SEQUENCE</scope>
    <source>
        <strain evidence="3">KCTC 19275</strain>
    </source>
</reference>